<dbReference type="Gene3D" id="3.30.70.330">
    <property type="match status" value="1"/>
</dbReference>
<feature type="region of interest" description="Disordered" evidence="2">
    <location>
        <begin position="1"/>
        <end position="117"/>
    </location>
</feature>
<dbReference type="InterPro" id="IPR052600">
    <property type="entry name" value="Nuc_rcpt_coact/corep"/>
</dbReference>
<dbReference type="SUPFAM" id="SSF54928">
    <property type="entry name" value="RNA-binding domain, RBD"/>
    <property type="match status" value="1"/>
</dbReference>
<feature type="compositionally biased region" description="Gly residues" evidence="2">
    <location>
        <begin position="928"/>
        <end position="947"/>
    </location>
</feature>
<dbReference type="Proteomes" id="UP001168146">
    <property type="component" value="Unassembled WGS sequence"/>
</dbReference>
<feature type="compositionally biased region" description="Pro residues" evidence="2">
    <location>
        <begin position="256"/>
        <end position="266"/>
    </location>
</feature>
<feature type="compositionally biased region" description="Low complexity" evidence="2">
    <location>
        <begin position="323"/>
        <end position="335"/>
    </location>
</feature>
<feature type="compositionally biased region" description="Polar residues" evidence="2">
    <location>
        <begin position="108"/>
        <end position="117"/>
    </location>
</feature>
<feature type="domain" description="RRM" evidence="3">
    <location>
        <begin position="482"/>
        <end position="549"/>
    </location>
</feature>
<feature type="compositionally biased region" description="Low complexity" evidence="2">
    <location>
        <begin position="833"/>
        <end position="850"/>
    </location>
</feature>
<dbReference type="GO" id="GO:0003723">
    <property type="term" value="F:RNA binding"/>
    <property type="evidence" value="ECO:0007669"/>
    <property type="project" value="UniProtKB-UniRule"/>
</dbReference>
<evidence type="ECO:0000259" key="3">
    <source>
        <dbReference type="PROSITE" id="PS50102"/>
    </source>
</evidence>
<feature type="compositionally biased region" description="Low complexity" evidence="2">
    <location>
        <begin position="291"/>
        <end position="304"/>
    </location>
</feature>
<evidence type="ECO:0000256" key="1">
    <source>
        <dbReference type="PROSITE-ProRule" id="PRU00176"/>
    </source>
</evidence>
<feature type="compositionally biased region" description="Pro residues" evidence="2">
    <location>
        <begin position="819"/>
        <end position="832"/>
    </location>
</feature>
<evidence type="ECO:0000313" key="4">
    <source>
        <dbReference type="EMBL" id="KAK0319239.1"/>
    </source>
</evidence>
<protein>
    <submittedName>
        <fullName evidence="4">Nuclear polyadenylated RNA-binding protein 3</fullName>
    </submittedName>
</protein>
<name>A0AAN6FKQ1_9PEZI</name>
<feature type="region of interest" description="Disordered" evidence="2">
    <location>
        <begin position="875"/>
        <end position="950"/>
    </location>
</feature>
<dbReference type="PROSITE" id="PS50102">
    <property type="entry name" value="RRM"/>
    <property type="match status" value="1"/>
</dbReference>
<feature type="compositionally biased region" description="Polar residues" evidence="2">
    <location>
        <begin position="336"/>
        <end position="346"/>
    </location>
</feature>
<feature type="region of interest" description="Disordered" evidence="2">
    <location>
        <begin position="216"/>
        <end position="269"/>
    </location>
</feature>
<evidence type="ECO:0000256" key="2">
    <source>
        <dbReference type="SAM" id="MobiDB-lite"/>
    </source>
</evidence>
<keyword evidence="1" id="KW-0694">RNA-binding</keyword>
<feature type="compositionally biased region" description="Low complexity" evidence="2">
    <location>
        <begin position="786"/>
        <end position="801"/>
    </location>
</feature>
<evidence type="ECO:0000313" key="5">
    <source>
        <dbReference type="Proteomes" id="UP001168146"/>
    </source>
</evidence>
<feature type="region of interest" description="Disordered" evidence="2">
    <location>
        <begin position="545"/>
        <end position="657"/>
    </location>
</feature>
<feature type="region of interest" description="Disordered" evidence="2">
    <location>
        <begin position="773"/>
        <end position="862"/>
    </location>
</feature>
<reference evidence="4" key="1">
    <citation type="submission" date="2021-12" db="EMBL/GenBank/DDBJ databases">
        <title>Black yeast isolated from Biological Soil Crust.</title>
        <authorList>
            <person name="Kurbessoian T."/>
        </authorList>
    </citation>
    <scope>NUCLEOTIDE SEQUENCE</scope>
    <source>
        <strain evidence="4">CCFEE 5208</strain>
    </source>
</reference>
<dbReference type="EMBL" id="JASUXU010000031">
    <property type="protein sequence ID" value="KAK0319239.1"/>
    <property type="molecule type" value="Genomic_DNA"/>
</dbReference>
<feature type="region of interest" description="Disordered" evidence="2">
    <location>
        <begin position="375"/>
        <end position="404"/>
    </location>
</feature>
<gene>
    <name evidence="4" type="primary">NAB3_1</name>
    <name evidence="4" type="ORF">LTR82_009656</name>
</gene>
<sequence>MNFDHTSPTPEEPLHQSEHTPLSPASPKPLHFPTPTNLPVLEMQTDVDFNQTEPHMADPAMRNTEIRPNLWRDPNEPEEAEAYASPYSTGGEAASAVLDEIMRDDEPNQTGEAASSTNVTTIAAEHSSFLQTSNDASHQANSTVQVPPALEAVAFDALHPSSDPSIPAVVHTAQSDFQVVGAQSEQAQPTSALPFDPNADVQALLSTYQVPQSASTSVANGVTPPSPAQALPSAPGHDVAASSATATAAGLGAPPSGLPPRPPPQEQPLINQNYVHSQHIRDYHPHAAHSAFQPQQQPNGAQGNVADPGSRNYVPPVPSPILPTSAATSQAQAPTYSYSPSASTFQPAGGPRAQAQTPVAAVSNYTYSAQRDLSAANSVASGTPIESRREHKLAAGEVPSVDDRPWDAETQAKYDHFIETERHFVSEGRWEQFPNGSRLFVGTRNLDGSKTRKDEVTLVDDDADRAVAAVEGRFADGAFSALGNLSSEKVTKRDIFHVFWRYGDLAQISIKQAYGFVQFLSADECKRAMEVEQGKQIRDKRIHLEISKPQKNRIPAQNQNQGRRSRSPDYARGGKPAAGTDRYVSNGRNQGRAGTSGYRQRSPSPPQRGYRDRFDERYRDRSPPFSRASDRGSRYRSPTPPPRHSEDDDLPLPRRAPRDVPDVQIIVLDSLERDFITWVEQAFVSRGVRVDVLLLSPRLSEQAVIRRQIVEGVVAVVKLGKANQSLGRIGLQVFDRRGGVGSVTFEEYDGLEPGIVVELVLRAKQQMAGANSAPAAQQGYGGGYAGPQQQQQQYGAPQQPQFSGGGYAGAPPSNYGHPQAPPTPAGYPPSSYPPSQQQAQSQQQQQQQQQAPPPQNLQNLITSLDPSGLQTLLSAMGSHQQQQQQQQQSSAYAGAPQSAGGRYSQQQAAAMAALQQDPQMAAGLQQGLAGGGQQSGGGAQGQGGQGGQVNMRDLLAKLGSYGK</sequence>
<dbReference type="PANTHER" id="PTHR23295">
    <property type="entry name" value="NUCLEAR RECEPTOR COACTIVATOR 5-RELATED"/>
    <property type="match status" value="1"/>
</dbReference>
<dbReference type="SUPFAM" id="SSF52954">
    <property type="entry name" value="Class II aaRS ABD-related"/>
    <property type="match status" value="1"/>
</dbReference>
<organism evidence="4 5">
    <name type="scientific">Friedmanniomyces endolithicus</name>
    <dbReference type="NCBI Taxonomy" id="329885"/>
    <lineage>
        <taxon>Eukaryota</taxon>
        <taxon>Fungi</taxon>
        <taxon>Dikarya</taxon>
        <taxon>Ascomycota</taxon>
        <taxon>Pezizomycotina</taxon>
        <taxon>Dothideomycetes</taxon>
        <taxon>Dothideomycetidae</taxon>
        <taxon>Mycosphaerellales</taxon>
        <taxon>Teratosphaeriaceae</taxon>
        <taxon>Friedmanniomyces</taxon>
    </lineage>
</organism>
<feature type="region of interest" description="Disordered" evidence="2">
    <location>
        <begin position="288"/>
        <end position="352"/>
    </location>
</feature>
<accession>A0AAN6FKQ1</accession>
<dbReference type="InterPro" id="IPR000504">
    <property type="entry name" value="RRM_dom"/>
</dbReference>
<feature type="compositionally biased region" description="Basic and acidic residues" evidence="2">
    <location>
        <begin position="609"/>
        <end position="633"/>
    </location>
</feature>
<comment type="caution">
    <text evidence="4">The sequence shown here is derived from an EMBL/GenBank/DDBJ whole genome shotgun (WGS) entry which is preliminary data.</text>
</comment>
<dbReference type="AlphaFoldDB" id="A0AAN6FKQ1"/>
<dbReference type="SMART" id="SM00360">
    <property type="entry name" value="RRM"/>
    <property type="match status" value="1"/>
</dbReference>
<feature type="compositionally biased region" description="Low complexity" evidence="2">
    <location>
        <begin position="228"/>
        <end position="255"/>
    </location>
</feature>
<proteinExistence type="predicted"/>
<feature type="compositionally biased region" description="Polar residues" evidence="2">
    <location>
        <begin position="586"/>
        <end position="602"/>
    </location>
</feature>
<dbReference type="Pfam" id="PF00076">
    <property type="entry name" value="RRM_1"/>
    <property type="match status" value="1"/>
</dbReference>
<feature type="compositionally biased region" description="Low complexity" evidence="2">
    <location>
        <begin position="875"/>
        <end position="927"/>
    </location>
</feature>
<dbReference type="InterPro" id="IPR035979">
    <property type="entry name" value="RBD_domain_sf"/>
</dbReference>
<dbReference type="PANTHER" id="PTHR23295:SF6">
    <property type="entry name" value="NEOSIN, ISOFORM A"/>
    <property type="match status" value="1"/>
</dbReference>
<dbReference type="InterPro" id="IPR012677">
    <property type="entry name" value="Nucleotide-bd_a/b_plait_sf"/>
</dbReference>